<dbReference type="EMBL" id="LCRI01000025">
    <property type="protein sequence ID" value="KKW32380.1"/>
    <property type="molecule type" value="Genomic_DNA"/>
</dbReference>
<protein>
    <recommendedName>
        <fullName evidence="1">Cytokinin riboside 5'-monophosphate phosphoribohydrolase</fullName>
        <ecNumber evidence="1">3.2.2.n1</ecNumber>
    </recommendedName>
</protein>
<name>A0A0G1XND9_9BACT</name>
<dbReference type="GO" id="GO:0016787">
    <property type="term" value="F:hydrolase activity"/>
    <property type="evidence" value="ECO:0007669"/>
    <property type="project" value="UniProtKB-KW"/>
</dbReference>
<dbReference type="PANTHER" id="PTHR43393:SF3">
    <property type="entry name" value="LYSINE DECARBOXYLASE-LIKE PROTEIN"/>
    <property type="match status" value="1"/>
</dbReference>
<dbReference type="GO" id="GO:0005829">
    <property type="term" value="C:cytosol"/>
    <property type="evidence" value="ECO:0007669"/>
    <property type="project" value="TreeGrafter"/>
</dbReference>
<dbReference type="Gene3D" id="3.40.50.450">
    <property type="match status" value="1"/>
</dbReference>
<dbReference type="InterPro" id="IPR005269">
    <property type="entry name" value="LOG"/>
</dbReference>
<dbReference type="Pfam" id="PF03641">
    <property type="entry name" value="Lysine_decarbox"/>
    <property type="match status" value="1"/>
</dbReference>
<sequence>MHPKAWYYKHRMKSNKVLYRMPLLEEERRQRSYYPAKLQDMTWRIFRIMAEFVEGFQFLAESTKEVSIFGSTRFKETDPWYVEARKLGRLLAKGGYTVITGGGPGIMEAANRGVFEKDGQSLGLNIQLPSEQRANPYLTRGHDFHYFFTRKVMLAAAAQAYVFFPGGFGTLDEATELITLIQTKKMQPIPIILVGKDFWQPFLDWIGGTLVKKYKTIREDDMATFQLVDTAEEAFRIIRKAPDRSFF</sequence>
<gene>
    <name evidence="2" type="ORF">UY77_C0025G0006</name>
</gene>
<proteinExistence type="inferred from homology"/>
<evidence type="ECO:0000313" key="2">
    <source>
        <dbReference type="EMBL" id="KKW32380.1"/>
    </source>
</evidence>
<comment type="similarity">
    <text evidence="1">Belongs to the LOG family.</text>
</comment>
<dbReference type="AlphaFoldDB" id="A0A0G1XND9"/>
<keyword evidence="1" id="KW-0203">Cytokinin biosynthesis</keyword>
<evidence type="ECO:0000313" key="3">
    <source>
        <dbReference type="Proteomes" id="UP000034711"/>
    </source>
</evidence>
<dbReference type="GO" id="GO:0009691">
    <property type="term" value="P:cytokinin biosynthetic process"/>
    <property type="evidence" value="ECO:0007669"/>
    <property type="project" value="UniProtKB-UniRule"/>
</dbReference>
<organism evidence="2 3">
    <name type="scientific">Candidatus Uhrbacteria bacterium GW2011_GWA2_53_10</name>
    <dbReference type="NCBI Taxonomy" id="1618980"/>
    <lineage>
        <taxon>Bacteria</taxon>
        <taxon>Candidatus Uhriibacteriota</taxon>
    </lineage>
</organism>
<dbReference type="NCBIfam" id="TIGR00730">
    <property type="entry name" value="Rossman fold protein, TIGR00730 family"/>
    <property type="match status" value="1"/>
</dbReference>
<reference evidence="2 3" key="1">
    <citation type="journal article" date="2015" name="Nature">
        <title>rRNA introns, odd ribosomes, and small enigmatic genomes across a large radiation of phyla.</title>
        <authorList>
            <person name="Brown C.T."/>
            <person name="Hug L.A."/>
            <person name="Thomas B.C."/>
            <person name="Sharon I."/>
            <person name="Castelle C.J."/>
            <person name="Singh A."/>
            <person name="Wilkins M.J."/>
            <person name="Williams K.H."/>
            <person name="Banfield J.F."/>
        </authorList>
    </citation>
    <scope>NUCLEOTIDE SEQUENCE [LARGE SCALE GENOMIC DNA]</scope>
</reference>
<dbReference type="EC" id="3.2.2.n1" evidence="1"/>
<evidence type="ECO:0000256" key="1">
    <source>
        <dbReference type="RuleBase" id="RU363015"/>
    </source>
</evidence>
<dbReference type="InterPro" id="IPR031100">
    <property type="entry name" value="LOG_fam"/>
</dbReference>
<accession>A0A0G1XND9</accession>
<dbReference type="Proteomes" id="UP000034711">
    <property type="component" value="Unassembled WGS sequence"/>
</dbReference>
<comment type="caution">
    <text evidence="2">The sequence shown here is derived from an EMBL/GenBank/DDBJ whole genome shotgun (WGS) entry which is preliminary data.</text>
</comment>
<dbReference type="PANTHER" id="PTHR43393">
    <property type="entry name" value="CYTOKININ RIBOSIDE 5'-MONOPHOSPHATE PHOSPHORIBOHYDROLASE"/>
    <property type="match status" value="1"/>
</dbReference>
<dbReference type="InterPro" id="IPR052341">
    <property type="entry name" value="LOG_family_nucleotidases"/>
</dbReference>
<keyword evidence="1" id="KW-0378">Hydrolase</keyword>
<dbReference type="SUPFAM" id="SSF102405">
    <property type="entry name" value="MCP/YpsA-like"/>
    <property type="match status" value="1"/>
</dbReference>